<gene>
    <name evidence="13" type="primary">cydC</name>
    <name evidence="13" type="ORF">KL86SPO_40606</name>
</gene>
<dbReference type="GO" id="GO:0034775">
    <property type="term" value="P:glutathione transmembrane transport"/>
    <property type="evidence" value="ECO:0007669"/>
    <property type="project" value="InterPro"/>
</dbReference>
<keyword evidence="8 10" id="KW-1133">Transmembrane helix</keyword>
<keyword evidence="5" id="KW-0547">Nucleotide-binding</keyword>
<organism evidence="13">
    <name type="scientific">uncultured Sporomusa sp</name>
    <dbReference type="NCBI Taxonomy" id="307249"/>
    <lineage>
        <taxon>Bacteria</taxon>
        <taxon>Bacillati</taxon>
        <taxon>Bacillota</taxon>
        <taxon>Negativicutes</taxon>
        <taxon>Selenomonadales</taxon>
        <taxon>Sporomusaceae</taxon>
        <taxon>Sporomusa</taxon>
        <taxon>environmental samples</taxon>
    </lineage>
</organism>
<dbReference type="PROSITE" id="PS00211">
    <property type="entry name" value="ABC_TRANSPORTER_1"/>
    <property type="match status" value="1"/>
</dbReference>
<evidence type="ECO:0000256" key="5">
    <source>
        <dbReference type="ARBA" id="ARBA00022741"/>
    </source>
</evidence>
<evidence type="ECO:0000256" key="4">
    <source>
        <dbReference type="ARBA" id="ARBA00022692"/>
    </source>
</evidence>
<dbReference type="EMBL" id="FMJE01000004">
    <property type="protein sequence ID" value="SCM82121.1"/>
    <property type="molecule type" value="Genomic_DNA"/>
</dbReference>
<dbReference type="InterPro" id="IPR039421">
    <property type="entry name" value="Type_1_exporter"/>
</dbReference>
<keyword evidence="6" id="KW-0378">Hydrolase</keyword>
<sequence length="575" mass="60467">MYKILAGSHRTLLLAAAACLIGSFTVYANVGLLAASAWLISAAALHPSVAELSVAIVGVRFFGLARAICRYGERYTSHDATFRLLADIRVWLYTRLEPLAPANLPGVAKGDLFSRLVADVETLQFFYLRAAFPVAIAVVVAVTTVGLLAWLAPWLAWPVAGAFLLTGCVLPIGISRLGREAGQGVVEARAKLNGSLADSLEGLTELAALGRSERQAACIAAANAELTACQERANVVASLSDALGTLGMNLTIIAVIILAGPLVAAGQLEGVYLAVVALAVQASFEAILPLPAVAYYLQESNAAFARIAAITGQQPAVNAAGIPAVPSGPLEFSVNRLSFSYSPDSPPVLSNITFSLPPGKRLAIVGASGAGKSTLAGLLLRFWDYDRGVLLLNGRDIRVYEPAAIRRAVSVVSQDTYLFNATIRDNILIAKPAAAPAELNQAVAGAMLTDFIERLPRGLDTLTGQNGLAVSGGERQRIALARALLKPAPVWLLDEPTAGLDAQAEAVVMSHILQAAGTRSLVLITHRLVGLETMDEILVLADGQIAEQGAFADLLKKKGLFYQMWALQGDLLNIS</sequence>
<dbReference type="NCBIfam" id="TIGR02868">
    <property type="entry name" value="CydC"/>
    <property type="match status" value="1"/>
</dbReference>
<accession>A0A212LX87</accession>
<dbReference type="InterPro" id="IPR014223">
    <property type="entry name" value="ABC_CydC/D"/>
</dbReference>
<dbReference type="GO" id="GO:0045454">
    <property type="term" value="P:cell redox homeostasis"/>
    <property type="evidence" value="ECO:0007669"/>
    <property type="project" value="InterPro"/>
</dbReference>
<dbReference type="GO" id="GO:0005886">
    <property type="term" value="C:plasma membrane"/>
    <property type="evidence" value="ECO:0007669"/>
    <property type="project" value="UniProtKB-SubCell"/>
</dbReference>
<dbReference type="GO" id="GO:0016887">
    <property type="term" value="F:ATP hydrolysis activity"/>
    <property type="evidence" value="ECO:0007669"/>
    <property type="project" value="InterPro"/>
</dbReference>
<evidence type="ECO:0000256" key="10">
    <source>
        <dbReference type="SAM" id="Phobius"/>
    </source>
</evidence>
<evidence type="ECO:0000313" key="13">
    <source>
        <dbReference type="EMBL" id="SCM82121.1"/>
    </source>
</evidence>
<dbReference type="GO" id="GO:0005524">
    <property type="term" value="F:ATP binding"/>
    <property type="evidence" value="ECO:0007669"/>
    <property type="project" value="UniProtKB-KW"/>
</dbReference>
<dbReference type="FunFam" id="3.40.50.300:FF:000299">
    <property type="entry name" value="ABC transporter ATP-binding protein/permease"/>
    <property type="match status" value="1"/>
</dbReference>
<keyword evidence="3" id="KW-1003">Cell membrane</keyword>
<keyword evidence="6" id="KW-0645">Protease</keyword>
<dbReference type="InterPro" id="IPR036640">
    <property type="entry name" value="ABC1_TM_sf"/>
</dbReference>
<dbReference type="InterPro" id="IPR003593">
    <property type="entry name" value="AAA+_ATPase"/>
</dbReference>
<evidence type="ECO:0000256" key="6">
    <source>
        <dbReference type="ARBA" id="ARBA00022807"/>
    </source>
</evidence>
<dbReference type="Pfam" id="PF00005">
    <property type="entry name" value="ABC_tran"/>
    <property type="match status" value="1"/>
</dbReference>
<feature type="transmembrane region" description="Helical" evidence="10">
    <location>
        <begin position="126"/>
        <end position="149"/>
    </location>
</feature>
<keyword evidence="6" id="KW-0788">Thiol protease</keyword>
<dbReference type="InterPro" id="IPR003439">
    <property type="entry name" value="ABC_transporter-like_ATP-bd"/>
</dbReference>
<dbReference type="Gene3D" id="1.20.1560.10">
    <property type="entry name" value="ABC transporter type 1, transmembrane domain"/>
    <property type="match status" value="1"/>
</dbReference>
<keyword evidence="7 13" id="KW-0067">ATP-binding</keyword>
<feature type="domain" description="ABC transporter" evidence="11">
    <location>
        <begin position="334"/>
        <end position="567"/>
    </location>
</feature>
<dbReference type="Gene3D" id="3.40.50.300">
    <property type="entry name" value="P-loop containing nucleotide triphosphate hydrolases"/>
    <property type="match status" value="1"/>
</dbReference>
<reference evidence="13" key="1">
    <citation type="submission" date="2016-08" db="EMBL/GenBank/DDBJ databases">
        <authorList>
            <person name="Seilhamer J.J."/>
        </authorList>
    </citation>
    <scope>NUCLEOTIDE SEQUENCE</scope>
    <source>
        <strain evidence="13">86</strain>
    </source>
</reference>
<evidence type="ECO:0000259" key="12">
    <source>
        <dbReference type="PROSITE" id="PS50929"/>
    </source>
</evidence>
<name>A0A212LX87_9FIRM</name>
<dbReference type="PROSITE" id="PS50893">
    <property type="entry name" value="ABC_TRANSPORTER_2"/>
    <property type="match status" value="1"/>
</dbReference>
<feature type="transmembrane region" description="Helical" evidence="10">
    <location>
        <begin position="271"/>
        <end position="297"/>
    </location>
</feature>
<keyword evidence="2" id="KW-0813">Transport</keyword>
<dbReference type="InterPro" id="IPR027417">
    <property type="entry name" value="P-loop_NTPase"/>
</dbReference>
<feature type="transmembrane region" description="Helical" evidence="10">
    <location>
        <begin position="12"/>
        <end position="40"/>
    </location>
</feature>
<dbReference type="InterPro" id="IPR011527">
    <property type="entry name" value="ABC1_TM_dom"/>
</dbReference>
<dbReference type="SUPFAM" id="SSF90123">
    <property type="entry name" value="ABC transporter transmembrane region"/>
    <property type="match status" value="1"/>
</dbReference>
<feature type="transmembrane region" description="Helical" evidence="10">
    <location>
        <begin position="155"/>
        <end position="174"/>
    </location>
</feature>
<dbReference type="InterPro" id="IPR017871">
    <property type="entry name" value="ABC_transporter-like_CS"/>
</dbReference>
<keyword evidence="9 10" id="KW-0472">Membrane</keyword>
<comment type="subcellular location">
    <subcellularLocation>
        <location evidence="1">Cell membrane</location>
        <topology evidence="1">Multi-pass membrane protein</topology>
    </subcellularLocation>
</comment>
<evidence type="ECO:0000256" key="9">
    <source>
        <dbReference type="ARBA" id="ARBA00023136"/>
    </source>
</evidence>
<dbReference type="SUPFAM" id="SSF52540">
    <property type="entry name" value="P-loop containing nucleoside triphosphate hydrolases"/>
    <property type="match status" value="1"/>
</dbReference>
<evidence type="ECO:0000256" key="8">
    <source>
        <dbReference type="ARBA" id="ARBA00022989"/>
    </source>
</evidence>
<dbReference type="Pfam" id="PF00664">
    <property type="entry name" value="ABC_membrane"/>
    <property type="match status" value="1"/>
</dbReference>
<dbReference type="PANTHER" id="PTHR24221:SF654">
    <property type="entry name" value="ATP-BINDING CASSETTE SUB-FAMILY B MEMBER 6"/>
    <property type="match status" value="1"/>
</dbReference>
<dbReference type="SMART" id="SM00382">
    <property type="entry name" value="AAA"/>
    <property type="match status" value="1"/>
</dbReference>
<dbReference type="AlphaFoldDB" id="A0A212LX87"/>
<keyword evidence="4 10" id="KW-0812">Transmembrane</keyword>
<feature type="transmembrane region" description="Helical" evidence="10">
    <location>
        <begin position="52"/>
        <end position="69"/>
    </location>
</feature>
<dbReference type="PROSITE" id="PS50929">
    <property type="entry name" value="ABC_TM1F"/>
    <property type="match status" value="1"/>
</dbReference>
<evidence type="ECO:0000256" key="1">
    <source>
        <dbReference type="ARBA" id="ARBA00004651"/>
    </source>
</evidence>
<dbReference type="GO" id="GO:0034040">
    <property type="term" value="F:ATPase-coupled lipid transmembrane transporter activity"/>
    <property type="evidence" value="ECO:0007669"/>
    <property type="project" value="TreeGrafter"/>
</dbReference>
<evidence type="ECO:0000256" key="3">
    <source>
        <dbReference type="ARBA" id="ARBA00022475"/>
    </source>
</evidence>
<protein>
    <submittedName>
        <fullName evidence="13">ATP-binding/permease protein CydC</fullName>
    </submittedName>
</protein>
<dbReference type="GO" id="GO:0008234">
    <property type="term" value="F:cysteine-type peptidase activity"/>
    <property type="evidence" value="ECO:0007669"/>
    <property type="project" value="UniProtKB-KW"/>
</dbReference>
<evidence type="ECO:0000256" key="7">
    <source>
        <dbReference type="ARBA" id="ARBA00022840"/>
    </source>
</evidence>
<dbReference type="GO" id="GO:0140359">
    <property type="term" value="F:ABC-type transporter activity"/>
    <property type="evidence" value="ECO:0007669"/>
    <property type="project" value="InterPro"/>
</dbReference>
<feature type="transmembrane region" description="Helical" evidence="10">
    <location>
        <begin position="242"/>
        <end position="265"/>
    </location>
</feature>
<proteinExistence type="predicted"/>
<dbReference type="PANTHER" id="PTHR24221">
    <property type="entry name" value="ATP-BINDING CASSETTE SUB-FAMILY B"/>
    <property type="match status" value="1"/>
</dbReference>
<feature type="domain" description="ABC transmembrane type-1" evidence="12">
    <location>
        <begin position="16"/>
        <end position="299"/>
    </location>
</feature>
<evidence type="ECO:0000256" key="2">
    <source>
        <dbReference type="ARBA" id="ARBA00022448"/>
    </source>
</evidence>
<evidence type="ECO:0000259" key="11">
    <source>
        <dbReference type="PROSITE" id="PS50893"/>
    </source>
</evidence>